<dbReference type="AlphaFoldDB" id="A0A9X1LC03"/>
<dbReference type="RefSeq" id="WP_226610771.1">
    <property type="nucleotide sequence ID" value="NZ_JAJAQI010000030.1"/>
</dbReference>
<dbReference type="Proteomes" id="UP001139311">
    <property type="component" value="Unassembled WGS sequence"/>
</dbReference>
<organism evidence="5 6">
    <name type="scientific">Roseicella aerolata</name>
    <dbReference type="NCBI Taxonomy" id="2883479"/>
    <lineage>
        <taxon>Bacteria</taxon>
        <taxon>Pseudomonadati</taxon>
        <taxon>Pseudomonadota</taxon>
        <taxon>Alphaproteobacteria</taxon>
        <taxon>Acetobacterales</taxon>
        <taxon>Roseomonadaceae</taxon>
        <taxon>Roseicella</taxon>
    </lineage>
</organism>
<evidence type="ECO:0000256" key="4">
    <source>
        <dbReference type="ARBA" id="ARBA00023002"/>
    </source>
</evidence>
<dbReference type="SUPFAM" id="SSF51905">
    <property type="entry name" value="FAD/NAD(P)-binding domain"/>
    <property type="match status" value="2"/>
</dbReference>
<keyword evidence="6" id="KW-1185">Reference proteome</keyword>
<evidence type="ECO:0000256" key="3">
    <source>
        <dbReference type="ARBA" id="ARBA00022857"/>
    </source>
</evidence>
<dbReference type="EMBL" id="JAJAQI010000030">
    <property type="protein sequence ID" value="MCB4823720.1"/>
    <property type="molecule type" value="Genomic_DNA"/>
</dbReference>
<proteinExistence type="predicted"/>
<protein>
    <submittedName>
        <fullName evidence="5">NAD(P)/FAD-dependent oxidoreductase</fullName>
    </submittedName>
</protein>
<dbReference type="Pfam" id="PF00743">
    <property type="entry name" value="FMO-like"/>
    <property type="match status" value="1"/>
</dbReference>
<dbReference type="GO" id="GO:0050661">
    <property type="term" value="F:NADP binding"/>
    <property type="evidence" value="ECO:0007669"/>
    <property type="project" value="InterPro"/>
</dbReference>
<sequence length="548" mass="62062">MSAPAAAAAETRTGSVPTHDAIIIGAGIAGMYQLYRLRELGLSVQVFETGSGVGGTWYWNRYPGARFDSESYTYGYAFDEQLLQEWNWSEHFSAQPETLRYLNHVADRFDLRRHIRFNSRVAEASFDEAKREWEVALESGERQRSRFLITCIGPLSADTLPRIPGVHDFEGQSFHTYRWPHEPVDFAGKRVAVIGTGATGVQVIQTIAPLVGQLTVFQRTPNWCTPLHNRPITEEEQARIKANYPAMFELLRTTPGCYIHNTDPRGTFEVTEEEREAFWEKLYGEPGFGIWMANFRDVLTDPRANALFSDFVARKIRQRVKDPATAEKLIPRCHGFGTRRVPQETRYYEAFNLPHVRLVDTRETPIERITGTGIRTSDAEYDFDMIIYATGFDAITGAFDRIEFRGTGGERLKDHWKDGPKTYLGLMSAGFPNMLTIVGPHNASTRCNIPRCIEQNVDWATDLLRHATERGITRVEATPEAEAEWSRHIEELAAGMLYTQIDSWATGINRNVEGKDVRRILQYQGGAPQYRARCEAVAAQGYAGMTLS</sequence>
<dbReference type="InterPro" id="IPR036188">
    <property type="entry name" value="FAD/NAD-bd_sf"/>
</dbReference>
<dbReference type="InterPro" id="IPR050775">
    <property type="entry name" value="FAD-binding_Monooxygenases"/>
</dbReference>
<gene>
    <name evidence="5" type="ORF">LHA35_18485</name>
</gene>
<evidence type="ECO:0000256" key="2">
    <source>
        <dbReference type="ARBA" id="ARBA00022827"/>
    </source>
</evidence>
<keyword evidence="4" id="KW-0560">Oxidoreductase</keyword>
<accession>A0A9X1LC03</accession>
<dbReference type="PANTHER" id="PTHR43098:SF5">
    <property type="entry name" value="DUAL-FUNCTIONAL MONOOXYGENASE_METHYLTRANSFERASE PSOF"/>
    <property type="match status" value="1"/>
</dbReference>
<keyword evidence="1" id="KW-0285">Flavoprotein</keyword>
<name>A0A9X1LC03_9PROT</name>
<evidence type="ECO:0000313" key="5">
    <source>
        <dbReference type="EMBL" id="MCB4823720.1"/>
    </source>
</evidence>
<evidence type="ECO:0000256" key="1">
    <source>
        <dbReference type="ARBA" id="ARBA00022630"/>
    </source>
</evidence>
<comment type="caution">
    <text evidence="5">The sequence shown here is derived from an EMBL/GenBank/DDBJ whole genome shotgun (WGS) entry which is preliminary data.</text>
</comment>
<evidence type="ECO:0000313" key="6">
    <source>
        <dbReference type="Proteomes" id="UP001139311"/>
    </source>
</evidence>
<keyword evidence="2" id="KW-0274">FAD</keyword>
<dbReference type="GO" id="GO:0050660">
    <property type="term" value="F:flavin adenine dinucleotide binding"/>
    <property type="evidence" value="ECO:0007669"/>
    <property type="project" value="InterPro"/>
</dbReference>
<dbReference type="Gene3D" id="3.50.50.60">
    <property type="entry name" value="FAD/NAD(P)-binding domain"/>
    <property type="match status" value="2"/>
</dbReference>
<dbReference type="PANTHER" id="PTHR43098">
    <property type="entry name" value="L-ORNITHINE N(5)-MONOOXYGENASE-RELATED"/>
    <property type="match status" value="1"/>
</dbReference>
<dbReference type="InterPro" id="IPR020946">
    <property type="entry name" value="Flavin_mOase-like"/>
</dbReference>
<dbReference type="PRINTS" id="PR00411">
    <property type="entry name" value="PNDRDTASEI"/>
</dbReference>
<dbReference type="GO" id="GO:0004499">
    <property type="term" value="F:N,N-dimethylaniline monooxygenase activity"/>
    <property type="evidence" value="ECO:0007669"/>
    <property type="project" value="InterPro"/>
</dbReference>
<keyword evidence="3" id="KW-0521">NADP</keyword>
<reference evidence="5" key="1">
    <citation type="submission" date="2021-10" db="EMBL/GenBank/DDBJ databases">
        <title>Roseicella aerolatum sp. nov., isolated from aerosols of e-waste dismantling site.</title>
        <authorList>
            <person name="Qin T."/>
        </authorList>
    </citation>
    <scope>NUCLEOTIDE SEQUENCE</scope>
    <source>
        <strain evidence="5">GB24</strain>
    </source>
</reference>